<dbReference type="Proteomes" id="UP000317318">
    <property type="component" value="Chromosome"/>
</dbReference>
<dbReference type="KEGG" id="svp:Pan189_26300"/>
<dbReference type="InterPro" id="IPR000917">
    <property type="entry name" value="Sulfatase_N"/>
</dbReference>
<keyword evidence="3 8" id="KW-0378">Hydrolase</keyword>
<name>A0A517R2X4_9PLAN</name>
<keyword evidence="2 6" id="KW-0732">Signal</keyword>
<dbReference type="PROSITE" id="PS00523">
    <property type="entry name" value="SULFATASE_1"/>
    <property type="match status" value="1"/>
</dbReference>
<evidence type="ECO:0000256" key="4">
    <source>
        <dbReference type="ARBA" id="ARBA00023180"/>
    </source>
</evidence>
<dbReference type="Gene3D" id="3.40.720.10">
    <property type="entry name" value="Alkaline Phosphatase, subunit A"/>
    <property type="match status" value="1"/>
</dbReference>
<dbReference type="Pfam" id="PF00884">
    <property type="entry name" value="Sulfatase"/>
    <property type="match status" value="1"/>
</dbReference>
<evidence type="ECO:0000256" key="5">
    <source>
        <dbReference type="SAM" id="MobiDB-lite"/>
    </source>
</evidence>
<dbReference type="InterPro" id="IPR017850">
    <property type="entry name" value="Alkaline_phosphatase_core_sf"/>
</dbReference>
<organism evidence="8 9">
    <name type="scientific">Stratiformator vulcanicus</name>
    <dbReference type="NCBI Taxonomy" id="2527980"/>
    <lineage>
        <taxon>Bacteria</taxon>
        <taxon>Pseudomonadati</taxon>
        <taxon>Planctomycetota</taxon>
        <taxon>Planctomycetia</taxon>
        <taxon>Planctomycetales</taxon>
        <taxon>Planctomycetaceae</taxon>
        <taxon>Stratiformator</taxon>
    </lineage>
</organism>
<dbReference type="CDD" id="cd16031">
    <property type="entry name" value="G6S_like"/>
    <property type="match status" value="1"/>
</dbReference>
<evidence type="ECO:0000256" key="2">
    <source>
        <dbReference type="ARBA" id="ARBA00022729"/>
    </source>
</evidence>
<dbReference type="GO" id="GO:0004065">
    <property type="term" value="F:arylsulfatase activity"/>
    <property type="evidence" value="ECO:0007669"/>
    <property type="project" value="UniProtKB-EC"/>
</dbReference>
<keyword evidence="4" id="KW-0325">Glycoprotein</keyword>
<evidence type="ECO:0000256" key="1">
    <source>
        <dbReference type="ARBA" id="ARBA00008779"/>
    </source>
</evidence>
<feature type="domain" description="Sulfatase N-terminal" evidence="7">
    <location>
        <begin position="42"/>
        <end position="377"/>
    </location>
</feature>
<feature type="chain" id="PRO_5022209361" evidence="6">
    <location>
        <begin position="28"/>
        <end position="516"/>
    </location>
</feature>
<comment type="similarity">
    <text evidence="1">Belongs to the sulfatase family.</text>
</comment>
<proteinExistence type="inferred from homology"/>
<feature type="signal peptide" evidence="6">
    <location>
        <begin position="1"/>
        <end position="27"/>
    </location>
</feature>
<dbReference type="OrthoDB" id="237120at2"/>
<sequence length="516" mass="58433" precursor="true">MCSILPRSLKARVLFAFVLAATGSASAAEKPQLAKINGASPRNIVFILVDDQRYDAMSCMGHPFLKTPGADSIAENGVMFTNAYVTTSLCSPSRASMLTGLYAHTHRVVDNSTPVSDKLVFFGEYLQQANYETAFVGKWHMGYGHSKPRRGWDHWVSFLGQGSYFPRSEDGKQHYLNVDGEKVPQQKYITDELTDYSVDWLRSRPGDGKPWMLYLSHKAVHHDFSPAPRHLGRFDSVKIPATPSTKGTKLDSLRPMWARNMRNSWHGAEFPFHGTLGKTEDIYRRYCEAMLSVDESTVRVLDYLKQSGQFDSTLVIYMGDNGHMWGEHDLIDKRTAYEESARVPLLMQCPEIVPAGTKCDEIAANIDIAPTLIEAGGMVPPVYMHGRSLLPLAEGEQVEDWRDVLLYEYFWERWAPSTPTIHALIGKRYKYIRPYGLWDLAELYDLQDDPNELENLAYSPKHKAKALEMDEQLFEVLRETEGHSIPLLRGWKGRAKELRDPTASEWAPVPAPLLSE</sequence>
<dbReference type="SUPFAM" id="SSF53649">
    <property type="entry name" value="Alkaline phosphatase-like"/>
    <property type="match status" value="1"/>
</dbReference>
<evidence type="ECO:0000313" key="9">
    <source>
        <dbReference type="Proteomes" id="UP000317318"/>
    </source>
</evidence>
<dbReference type="AlphaFoldDB" id="A0A517R2X4"/>
<dbReference type="InterPro" id="IPR024607">
    <property type="entry name" value="Sulfatase_CS"/>
</dbReference>
<evidence type="ECO:0000259" key="7">
    <source>
        <dbReference type="Pfam" id="PF00884"/>
    </source>
</evidence>
<keyword evidence="9" id="KW-1185">Reference proteome</keyword>
<protein>
    <submittedName>
        <fullName evidence="8">Arylsulfatase</fullName>
        <ecNumber evidence="8">3.1.6.1</ecNumber>
    </submittedName>
</protein>
<evidence type="ECO:0000256" key="6">
    <source>
        <dbReference type="SAM" id="SignalP"/>
    </source>
</evidence>
<accession>A0A517R2X4</accession>
<gene>
    <name evidence="8" type="ORF">Pan189_26300</name>
</gene>
<reference evidence="8 9" key="1">
    <citation type="submission" date="2019-02" db="EMBL/GenBank/DDBJ databases">
        <title>Deep-cultivation of Planctomycetes and their phenomic and genomic characterization uncovers novel biology.</title>
        <authorList>
            <person name="Wiegand S."/>
            <person name="Jogler M."/>
            <person name="Boedeker C."/>
            <person name="Pinto D."/>
            <person name="Vollmers J."/>
            <person name="Rivas-Marin E."/>
            <person name="Kohn T."/>
            <person name="Peeters S.H."/>
            <person name="Heuer A."/>
            <person name="Rast P."/>
            <person name="Oberbeckmann S."/>
            <person name="Bunk B."/>
            <person name="Jeske O."/>
            <person name="Meyerdierks A."/>
            <person name="Storesund J.E."/>
            <person name="Kallscheuer N."/>
            <person name="Luecker S."/>
            <person name="Lage O.M."/>
            <person name="Pohl T."/>
            <person name="Merkel B.J."/>
            <person name="Hornburger P."/>
            <person name="Mueller R.-W."/>
            <person name="Bruemmer F."/>
            <person name="Labrenz M."/>
            <person name="Spormann A.M."/>
            <person name="Op den Camp H."/>
            <person name="Overmann J."/>
            <person name="Amann R."/>
            <person name="Jetten M.S.M."/>
            <person name="Mascher T."/>
            <person name="Medema M.H."/>
            <person name="Devos D.P."/>
            <person name="Kaster A.-K."/>
            <person name="Ovreas L."/>
            <person name="Rohde M."/>
            <person name="Galperin M.Y."/>
            <person name="Jogler C."/>
        </authorList>
    </citation>
    <scope>NUCLEOTIDE SEQUENCE [LARGE SCALE GENOMIC DNA]</scope>
    <source>
        <strain evidence="8 9">Pan189</strain>
    </source>
</reference>
<dbReference type="PANTHER" id="PTHR43108:SF8">
    <property type="entry name" value="SD21168P"/>
    <property type="match status" value="1"/>
</dbReference>
<feature type="region of interest" description="Disordered" evidence="5">
    <location>
        <begin position="497"/>
        <end position="516"/>
    </location>
</feature>
<evidence type="ECO:0000313" key="8">
    <source>
        <dbReference type="EMBL" id="QDT38240.1"/>
    </source>
</evidence>
<evidence type="ECO:0000256" key="3">
    <source>
        <dbReference type="ARBA" id="ARBA00022801"/>
    </source>
</evidence>
<dbReference type="PANTHER" id="PTHR43108">
    <property type="entry name" value="N-ACETYLGLUCOSAMINE-6-SULFATASE FAMILY MEMBER"/>
    <property type="match status" value="1"/>
</dbReference>
<dbReference type="EC" id="3.1.6.1" evidence="8"/>
<dbReference type="RefSeq" id="WP_145364328.1">
    <property type="nucleotide sequence ID" value="NZ_CP036268.1"/>
</dbReference>
<dbReference type="EMBL" id="CP036268">
    <property type="protein sequence ID" value="QDT38240.1"/>
    <property type="molecule type" value="Genomic_DNA"/>
</dbReference>